<feature type="compositionally biased region" description="Basic and acidic residues" evidence="2">
    <location>
        <begin position="352"/>
        <end position="386"/>
    </location>
</feature>
<organism evidence="3 4">
    <name type="scientific">Cymbomonas tetramitiformis</name>
    <dbReference type="NCBI Taxonomy" id="36881"/>
    <lineage>
        <taxon>Eukaryota</taxon>
        <taxon>Viridiplantae</taxon>
        <taxon>Chlorophyta</taxon>
        <taxon>Pyramimonadophyceae</taxon>
        <taxon>Pyramimonadales</taxon>
        <taxon>Pyramimonadaceae</taxon>
        <taxon>Cymbomonas</taxon>
    </lineage>
</organism>
<feature type="compositionally biased region" description="Gly residues" evidence="2">
    <location>
        <begin position="552"/>
        <end position="562"/>
    </location>
</feature>
<sequence>MDHYEKESHSLDKDDVRLQYTGSKSEDRALFIRRFVDMVAKVQRAFEARKRRYMKSASYHALSQQQKEAFAGSRPDYRSLWDSIPSFLAGDDHATSVAYDWWCAAYLKNGVMASHACHVLKDVTMRDAYQGSVRCAQPPFHELAPGTTWAVCKVFEEGDEDGEASDEWAGEGTSTRGLTGPDGTEDSHYSWALRAFVAELEAKFLMKGTKEKEDLLIAKPQTNEQDGLAYVKSCRRREAALNTGRRVEDSVVRQNIEECIKGLRIKEYRDRVSEQLRVSHPAPNRVTWEDLEVIVEVQDKLKNDAEAWALTLQQELVRRLNCVYSCFEARQMGLDLSALVSAMRRSGSASKTGDRRRDPKKKEQAQHGGDDAKKPVREANNAERQKPSYSKVPPPDASKKFQCDWCFTRLPHSPDRCYTGCRDSRVPPNFHKDRQNSKWPDEVKNAQMRAYNIAHRFDKHKMGITTKEWLKLPEAKQKQPQQQQQQQQVAASAEVKEKLAAELSGLQAGSPPKDDEIADAQALSEASDADTEYNSNFTQQAEYEEDEQDCPAGGGLGGGHGVGIDHAPSLQASAAVALGNTQQMRGFQVKTPEEFDRAAQIAAILISQNAIDLPKDIENLVALEELLGKDPNEATEQTAEVNEHELEDTHATATQGVRREADGSGHRATEEVPLDEMPSGVVDSVAAQCAAAAYVDDLGVVDFSDHGHVRAGTIKTSAYDALRAKMAQHLTDEQVLLMAQVQPICKLQNATLYEGLALVSSGGELMLYRAILMDTGANCNIISISVVRRLGLTIYEATTGAKVTRCDNSPTKFTHYCYVDVILAAGTPHMTLHRLYAFVTFEAENSWDLLIGTGPLKNSLMIDIKLGSGVAVSHAPTILGMNAQVVLPLVDMTPPKRPDLPRRVDPVVCLQSEIFGQGLEGDWLRHTPLSTSEERFAASGIQCEHIDDHDESPVTSQPPSPRPLADLPRHRVATPAEIQEQCRRQTCSLEGGRRSSLPSLTPAVQAASEHMLEQFYKEPDPWKGGHAKWVTDWTRSPSRVNAGDHPSLDTPLDYHWADQRLYLDRHHVARLCRILQNPAQDMPSRPSREHVCVEFARCLEQKWVTMHQLMTPNWLHVDQKLKHDDQKNCWVLDGDYMTNVPSSASKQDVARPRESRSQLDYNPIQRLQSTLQSLLKYPSGEVTGTLMWDLRKRVFCVRPSAATQQLDLLHCTLSHVRVSNREEVLDELQLPHWYESTGVWTYQLLRYLCPVDIEALSDGILRQYARHGGERPPLELVFSDSSTKYYPVGDGLGGPGRVFSENAAAQEYVRLGEMRKMLKSVDTRQQGHQALYADAKRRPPPSNDMAHLRLTKRAPARPPVPAAVAGPSRAAAVPSQAVAGPSQAAAGPSRARSASDSPPRSSRVRAFQALKHGPTPSPASSDGEPVDDSRALSSQLVCAAAARPSQGESPPASPAVSNAGSWADSIRVPRDARPRSSGGAPSTPPRPPRARPLSQSPTRAPPSPAGSDWDAVQMATSSVSSVGRFLTVAEVSNLRERRNLTVFMVKFAVAHANRCRDQRIVYELGVCNQERGLRLRDYPGITSAVAKKHNKTITCGQRGWRLPLGGQTTSANLLEAIISAYADLSHRGSGHTRGAGYARNVEFSLCKWVELGSAHVLRCMAHPNATPVHYIFMDDQRCLSWRTEFTNDYLVQDDRKFICMQWGYAESAAPWLQTALRVLEARLLPPRPPNREARVAVRPEHVDTSWARNVDEVRDPPARRQWPPSPGTFEHQPIVGGAAHSPAPSVDRHGTATHVVPAPSTSRMPASHASQRPPSPAGSNWSEATQAFQHYTDEQREAQRRQAHFQQGFPGTAGGQP</sequence>
<reference evidence="3 4" key="1">
    <citation type="journal article" date="2015" name="Genome Biol. Evol.">
        <title>Comparative Genomics of a Bacterivorous Green Alga Reveals Evolutionary Causalities and Consequences of Phago-Mixotrophic Mode of Nutrition.</title>
        <authorList>
            <person name="Burns J.A."/>
            <person name="Paasch A."/>
            <person name="Narechania A."/>
            <person name="Kim E."/>
        </authorList>
    </citation>
    <scope>NUCLEOTIDE SEQUENCE [LARGE SCALE GENOMIC DNA]</scope>
    <source>
        <strain evidence="3 4">PLY_AMNH</strain>
    </source>
</reference>
<feature type="region of interest" description="Disordered" evidence="2">
    <location>
        <begin position="1747"/>
        <end position="1857"/>
    </location>
</feature>
<keyword evidence="1" id="KW-0945">Host-virus interaction</keyword>
<feature type="compositionally biased region" description="Polar residues" evidence="2">
    <location>
        <begin position="1799"/>
        <end position="1829"/>
    </location>
</feature>
<feature type="compositionally biased region" description="Basic and acidic residues" evidence="2">
    <location>
        <begin position="657"/>
        <end position="669"/>
    </location>
</feature>
<feature type="compositionally biased region" description="Low complexity" evidence="2">
    <location>
        <begin position="1362"/>
        <end position="1406"/>
    </location>
</feature>
<accession>A0AAE0KZ47</accession>
<keyword evidence="4" id="KW-1185">Reference proteome</keyword>
<feature type="region of interest" description="Disordered" evidence="2">
    <location>
        <begin position="948"/>
        <end position="967"/>
    </location>
</feature>
<evidence type="ECO:0000256" key="1">
    <source>
        <dbReference type="ARBA" id="ARBA00022581"/>
    </source>
</evidence>
<dbReference type="PANTHER" id="PTHR13037:SF24">
    <property type="entry name" value="POLYCOMB PROTEIN PCL-RELATED"/>
    <property type="match status" value="1"/>
</dbReference>
<feature type="compositionally biased region" description="Basic and acidic residues" evidence="2">
    <location>
        <begin position="1747"/>
        <end position="1758"/>
    </location>
</feature>
<dbReference type="Proteomes" id="UP001190700">
    <property type="component" value="Unassembled WGS sequence"/>
</dbReference>
<gene>
    <name evidence="3" type="ORF">CYMTET_25236</name>
</gene>
<evidence type="ECO:0000313" key="4">
    <source>
        <dbReference type="Proteomes" id="UP001190700"/>
    </source>
</evidence>
<proteinExistence type="predicted"/>
<feature type="region of interest" description="Disordered" evidence="2">
    <location>
        <begin position="162"/>
        <end position="183"/>
    </location>
</feature>
<evidence type="ECO:0000256" key="2">
    <source>
        <dbReference type="SAM" id="MobiDB-lite"/>
    </source>
</evidence>
<dbReference type="EMBL" id="LGRX02013418">
    <property type="protein sequence ID" value="KAK3266133.1"/>
    <property type="molecule type" value="Genomic_DNA"/>
</dbReference>
<feature type="region of interest" description="Disordered" evidence="2">
    <location>
        <begin position="631"/>
        <end position="669"/>
    </location>
</feature>
<feature type="compositionally biased region" description="Basic and acidic residues" evidence="2">
    <location>
        <begin position="1831"/>
        <end position="1840"/>
    </location>
</feature>
<protein>
    <submittedName>
        <fullName evidence="3">Uncharacterized protein</fullName>
    </submittedName>
</protein>
<evidence type="ECO:0000313" key="3">
    <source>
        <dbReference type="EMBL" id="KAK3266133.1"/>
    </source>
</evidence>
<name>A0AAE0KZ47_9CHLO</name>
<feature type="compositionally biased region" description="Basic and acidic residues" evidence="2">
    <location>
        <begin position="641"/>
        <end position="650"/>
    </location>
</feature>
<feature type="region of interest" description="Disordered" evidence="2">
    <location>
        <begin position="345"/>
        <end position="398"/>
    </location>
</feature>
<comment type="caution">
    <text evidence="3">The sequence shown here is derived from an EMBL/GenBank/DDBJ whole genome shotgun (WGS) entry which is preliminary data.</text>
</comment>
<dbReference type="PANTHER" id="PTHR13037">
    <property type="entry name" value="FORMIN"/>
    <property type="match status" value="1"/>
</dbReference>
<feature type="region of interest" description="Disordered" evidence="2">
    <location>
        <begin position="542"/>
        <end position="565"/>
    </location>
</feature>
<feature type="region of interest" description="Disordered" evidence="2">
    <location>
        <begin position="1321"/>
        <end position="1510"/>
    </location>
</feature>